<accession>A0AAW9KII4</accession>
<dbReference type="CDD" id="cd02440">
    <property type="entry name" value="AdoMet_MTases"/>
    <property type="match status" value="1"/>
</dbReference>
<evidence type="ECO:0000313" key="3">
    <source>
        <dbReference type="Proteomes" id="UP001288944"/>
    </source>
</evidence>
<feature type="domain" description="Methyltransferase" evidence="1">
    <location>
        <begin position="41"/>
        <end position="115"/>
    </location>
</feature>
<protein>
    <submittedName>
        <fullName evidence="2">Methyltransferase domain-containing protein</fullName>
    </submittedName>
</protein>
<dbReference type="GO" id="GO:0008168">
    <property type="term" value="F:methyltransferase activity"/>
    <property type="evidence" value="ECO:0007669"/>
    <property type="project" value="UniProtKB-KW"/>
</dbReference>
<gene>
    <name evidence="2" type="ORF">GNF83_18100</name>
</gene>
<keyword evidence="2" id="KW-0489">Methyltransferase</keyword>
<dbReference type="SUPFAM" id="SSF53335">
    <property type="entry name" value="S-adenosyl-L-methionine-dependent methyltransferases"/>
    <property type="match status" value="1"/>
</dbReference>
<dbReference type="AlphaFoldDB" id="A0AAW9KII4"/>
<dbReference type="EMBL" id="WNUR01000762">
    <property type="protein sequence ID" value="MDZ7543053.1"/>
    <property type="molecule type" value="Genomic_DNA"/>
</dbReference>
<comment type="caution">
    <text evidence="2">The sequence shown here is derived from an EMBL/GenBank/DDBJ whole genome shotgun (WGS) entry which is preliminary data.</text>
</comment>
<name>A0AAW9KII4_CLOPF</name>
<reference evidence="2" key="1">
    <citation type="submission" date="2019-11" db="EMBL/GenBank/DDBJ databases">
        <title>Characterization of Clostridium perfringens isolates from swine manure treated agricultural soils.</title>
        <authorList>
            <person name="Wushke S.T."/>
        </authorList>
    </citation>
    <scope>NUCLEOTIDE SEQUENCE</scope>
    <source>
        <strain evidence="2">X62</strain>
    </source>
</reference>
<feature type="non-terminal residue" evidence="2">
    <location>
        <position position="146"/>
    </location>
</feature>
<evidence type="ECO:0000259" key="1">
    <source>
        <dbReference type="Pfam" id="PF13649"/>
    </source>
</evidence>
<evidence type="ECO:0000313" key="2">
    <source>
        <dbReference type="EMBL" id="MDZ7543053.1"/>
    </source>
</evidence>
<proteinExistence type="predicted"/>
<dbReference type="Gene3D" id="3.40.50.150">
    <property type="entry name" value="Vaccinia Virus protein VP39"/>
    <property type="match status" value="1"/>
</dbReference>
<dbReference type="GO" id="GO:0032259">
    <property type="term" value="P:methylation"/>
    <property type="evidence" value="ECO:0007669"/>
    <property type="project" value="UniProtKB-KW"/>
</dbReference>
<organism evidence="2 3">
    <name type="scientific">Clostridium perfringens</name>
    <dbReference type="NCBI Taxonomy" id="1502"/>
    <lineage>
        <taxon>Bacteria</taxon>
        <taxon>Bacillati</taxon>
        <taxon>Bacillota</taxon>
        <taxon>Clostridia</taxon>
        <taxon>Eubacteriales</taxon>
        <taxon>Clostridiaceae</taxon>
        <taxon>Clostridium</taxon>
    </lineage>
</organism>
<sequence length="146" mass="16874">MRYMGNKEFWDDKFPNRSDNPLNPEQSLVENIIYFKRGSALDIACGDGRNALFLLKNDFKVTGVDFSSEALERLSRFAKRNNYLINTKQIDLSVADSLNDIGIFDNILINHYRLNKDQFKNIENHITENGILFVCGFGHNHKVDSR</sequence>
<keyword evidence="2" id="KW-0808">Transferase</keyword>
<dbReference type="Proteomes" id="UP001288944">
    <property type="component" value="Unassembled WGS sequence"/>
</dbReference>
<dbReference type="InterPro" id="IPR029063">
    <property type="entry name" value="SAM-dependent_MTases_sf"/>
</dbReference>
<dbReference type="InterPro" id="IPR041698">
    <property type="entry name" value="Methyltransf_25"/>
</dbReference>
<dbReference type="Pfam" id="PF13649">
    <property type="entry name" value="Methyltransf_25"/>
    <property type="match status" value="1"/>
</dbReference>